<sequence length="55" mass="5806">MDLAAVALPYADGPRPGGPAYFRVEDGLVHHRLCSRARAVAEIESGLGGLPGRYV</sequence>
<name>A0A895YDA2_9ACTN</name>
<dbReference type="KEGG" id="nhy:JQS43_21910"/>
<proteinExistence type="predicted"/>
<dbReference type="Proteomes" id="UP000662857">
    <property type="component" value="Chromosome"/>
</dbReference>
<reference evidence="1" key="1">
    <citation type="submission" date="2021-02" db="EMBL/GenBank/DDBJ databases">
        <title>Natrosporangium hydrolyticum gen. nov., sp. nov, a haloalkaliphilic actinobacterium from a soda solonchak soil.</title>
        <authorList>
            <person name="Sorokin D.Y."/>
            <person name="Khijniak T.V."/>
            <person name="Zakharycheva A.P."/>
            <person name="Boueva O.V."/>
            <person name="Ariskina E.V."/>
            <person name="Hahnke R.L."/>
            <person name="Bunk B."/>
            <person name="Sproer C."/>
            <person name="Schumann P."/>
            <person name="Evtushenko L.I."/>
            <person name="Kublanov I.V."/>
        </authorList>
    </citation>
    <scope>NUCLEOTIDE SEQUENCE</scope>
    <source>
        <strain evidence="1">DSM 106523</strain>
    </source>
</reference>
<evidence type="ECO:0000313" key="1">
    <source>
        <dbReference type="EMBL" id="QSB14152.1"/>
    </source>
</evidence>
<evidence type="ECO:0000313" key="2">
    <source>
        <dbReference type="Proteomes" id="UP000662857"/>
    </source>
</evidence>
<gene>
    <name evidence="1" type="ORF">JQS43_21910</name>
</gene>
<accession>A0A895YDA2</accession>
<protein>
    <submittedName>
        <fullName evidence="1">Uncharacterized protein</fullName>
    </submittedName>
</protein>
<organism evidence="1 2">
    <name type="scientific">Natronosporangium hydrolyticum</name>
    <dbReference type="NCBI Taxonomy" id="2811111"/>
    <lineage>
        <taxon>Bacteria</taxon>
        <taxon>Bacillati</taxon>
        <taxon>Actinomycetota</taxon>
        <taxon>Actinomycetes</taxon>
        <taxon>Micromonosporales</taxon>
        <taxon>Micromonosporaceae</taxon>
        <taxon>Natronosporangium</taxon>
    </lineage>
</organism>
<dbReference type="RefSeq" id="WP_239676268.1">
    <property type="nucleotide sequence ID" value="NZ_CP070499.1"/>
</dbReference>
<dbReference type="AlphaFoldDB" id="A0A895YDA2"/>
<keyword evidence="2" id="KW-1185">Reference proteome</keyword>
<dbReference type="EMBL" id="CP070499">
    <property type="protein sequence ID" value="QSB14152.1"/>
    <property type="molecule type" value="Genomic_DNA"/>
</dbReference>